<keyword evidence="6 7" id="KW-0472">Membrane</keyword>
<evidence type="ECO:0000256" key="3">
    <source>
        <dbReference type="ARBA" id="ARBA00022475"/>
    </source>
</evidence>
<evidence type="ECO:0000256" key="7">
    <source>
        <dbReference type="SAM" id="Phobius"/>
    </source>
</evidence>
<keyword evidence="10" id="KW-0012">Acyltransferase</keyword>
<feature type="transmembrane region" description="Helical" evidence="7">
    <location>
        <begin position="192"/>
        <end position="210"/>
    </location>
</feature>
<evidence type="ECO:0000259" key="8">
    <source>
        <dbReference type="Pfam" id="PF01757"/>
    </source>
</evidence>
<feature type="transmembrane region" description="Helical" evidence="7">
    <location>
        <begin position="164"/>
        <end position="180"/>
    </location>
</feature>
<reference evidence="9 12" key="2">
    <citation type="submission" date="2018-03" db="EMBL/GenBank/DDBJ databases">
        <title>Genomic Encyclopedia of Archaeal and Bacterial Type Strains, Phase II (KMG-II): from individual species to whole genera.</title>
        <authorList>
            <person name="Goeker M."/>
        </authorList>
    </citation>
    <scope>NUCLEOTIDE SEQUENCE [LARGE SCALE GENOMIC DNA]</scope>
    <source>
        <strain evidence="9 12">DSM 29956</strain>
    </source>
</reference>
<keyword evidence="3" id="KW-1003">Cell membrane</keyword>
<dbReference type="EMBL" id="PYGB01000012">
    <property type="protein sequence ID" value="PSK82502.1"/>
    <property type="molecule type" value="Genomic_DNA"/>
</dbReference>
<comment type="similarity">
    <text evidence="2">Belongs to the acyltransferase 3 family.</text>
</comment>
<protein>
    <submittedName>
        <fullName evidence="10">Acyltransferase family protein</fullName>
    </submittedName>
    <submittedName>
        <fullName evidence="9">Fucose 4-O-acetylase-like acetyltransferase</fullName>
    </submittedName>
</protein>
<reference evidence="10 11" key="1">
    <citation type="submission" date="2017-03" db="EMBL/GenBank/DDBJ databases">
        <authorList>
            <person name="Afonso C.L."/>
            <person name="Miller P.J."/>
            <person name="Scott M.A."/>
            <person name="Spackman E."/>
            <person name="Goraichik I."/>
            <person name="Dimitrov K.M."/>
            <person name="Suarez D.L."/>
            <person name="Swayne D.E."/>
        </authorList>
    </citation>
    <scope>NUCLEOTIDE SEQUENCE [LARGE SCALE GENOMIC DNA]</scope>
    <source>
        <strain evidence="10 11">CECT 8367</strain>
    </source>
</reference>
<evidence type="ECO:0000313" key="9">
    <source>
        <dbReference type="EMBL" id="PSK82502.1"/>
    </source>
</evidence>
<evidence type="ECO:0000313" key="10">
    <source>
        <dbReference type="EMBL" id="SLN65411.1"/>
    </source>
</evidence>
<comment type="subcellular location">
    <subcellularLocation>
        <location evidence="1">Cell membrane</location>
        <topology evidence="1">Multi-pass membrane protein</topology>
    </subcellularLocation>
</comment>
<feature type="transmembrane region" description="Helical" evidence="7">
    <location>
        <begin position="140"/>
        <end position="157"/>
    </location>
</feature>
<keyword evidence="5 7" id="KW-1133">Transmembrane helix</keyword>
<feature type="transmembrane region" description="Helical" evidence="7">
    <location>
        <begin position="100"/>
        <end position="120"/>
    </location>
</feature>
<dbReference type="Proteomes" id="UP000240624">
    <property type="component" value="Unassembled WGS sequence"/>
</dbReference>
<evidence type="ECO:0000313" key="12">
    <source>
        <dbReference type="Proteomes" id="UP000240624"/>
    </source>
</evidence>
<proteinExistence type="inferred from homology"/>
<evidence type="ECO:0000256" key="5">
    <source>
        <dbReference type="ARBA" id="ARBA00022989"/>
    </source>
</evidence>
<keyword evidence="12" id="KW-1185">Reference proteome</keyword>
<feature type="transmembrane region" description="Helical" evidence="7">
    <location>
        <begin position="275"/>
        <end position="303"/>
    </location>
</feature>
<dbReference type="AlphaFoldDB" id="A0A1X6ZYY3"/>
<evidence type="ECO:0000313" key="11">
    <source>
        <dbReference type="Proteomes" id="UP000193495"/>
    </source>
</evidence>
<accession>A0A1X6ZYY3</accession>
<dbReference type="PANTHER" id="PTHR40074:SF2">
    <property type="entry name" value="O-ACETYLTRANSFERASE WECH"/>
    <property type="match status" value="1"/>
</dbReference>
<dbReference type="Proteomes" id="UP000193495">
    <property type="component" value="Unassembled WGS sequence"/>
</dbReference>
<dbReference type="GO" id="GO:0016413">
    <property type="term" value="F:O-acetyltransferase activity"/>
    <property type="evidence" value="ECO:0007669"/>
    <property type="project" value="TreeGrafter"/>
</dbReference>
<sequence length="349" mass="37657">MTALAREATSIPASAGLSKAAARDARIDIARGIGMVLVVWGHALYGVMNAGHDTQIHRFELLSIYTTHMALFFILAGLLAGSIRKRSWPEFWSMAFMRVIWPYLLWSVLLKTIHFAMSGYVNTPLKGYAVLDILWKPPSVMWFLYALLLGMILLKLTSAFSRPATVALAAVLFASGYLLPDLDPQMDWIRTSLRFIAIYLVAAMVGRAGFERLLAPAWVALATGVMVATLAYAWVDAADPIPGYAAFAPLYIPALLAGPVVAMRLAYAIGAARDGAALGAALALVGRNTMPIFVTHILFTAGVRIVMLELGLTNASLIIALATVIGVIAPLVAAMLADRLRVAAYLGWR</sequence>
<feature type="transmembrane region" description="Helical" evidence="7">
    <location>
        <begin position="217"/>
        <end position="235"/>
    </location>
</feature>
<dbReference type="PANTHER" id="PTHR40074">
    <property type="entry name" value="O-ACETYLTRANSFERASE WECH"/>
    <property type="match status" value="1"/>
</dbReference>
<gene>
    <name evidence="9" type="ORF">CLV79_11218</name>
    <name evidence="10" type="ORF">LOS8367_03215</name>
</gene>
<dbReference type="GO" id="GO:0005886">
    <property type="term" value="C:plasma membrane"/>
    <property type="evidence" value="ECO:0007669"/>
    <property type="project" value="UniProtKB-SubCell"/>
</dbReference>
<dbReference type="Pfam" id="PF01757">
    <property type="entry name" value="Acyl_transf_3"/>
    <property type="match status" value="1"/>
</dbReference>
<name>A0A1X6ZYY3_9RHOB</name>
<evidence type="ECO:0000256" key="2">
    <source>
        <dbReference type="ARBA" id="ARBA00007400"/>
    </source>
</evidence>
<dbReference type="EMBL" id="FWFY01000012">
    <property type="protein sequence ID" value="SLN65411.1"/>
    <property type="molecule type" value="Genomic_DNA"/>
</dbReference>
<dbReference type="InterPro" id="IPR002656">
    <property type="entry name" value="Acyl_transf_3_dom"/>
</dbReference>
<feature type="transmembrane region" description="Helical" evidence="7">
    <location>
        <begin position="241"/>
        <end position="263"/>
    </location>
</feature>
<feature type="transmembrane region" description="Helical" evidence="7">
    <location>
        <begin position="62"/>
        <end position="80"/>
    </location>
</feature>
<feature type="transmembrane region" description="Helical" evidence="7">
    <location>
        <begin position="315"/>
        <end position="337"/>
    </location>
</feature>
<feature type="domain" description="Acyltransferase 3" evidence="8">
    <location>
        <begin position="25"/>
        <end position="333"/>
    </location>
</feature>
<dbReference type="RefSeq" id="WP_085897529.1">
    <property type="nucleotide sequence ID" value="NZ_FWFY01000012.1"/>
</dbReference>
<feature type="transmembrane region" description="Helical" evidence="7">
    <location>
        <begin position="29"/>
        <end position="50"/>
    </location>
</feature>
<dbReference type="GO" id="GO:0009246">
    <property type="term" value="P:enterobacterial common antigen biosynthetic process"/>
    <property type="evidence" value="ECO:0007669"/>
    <property type="project" value="TreeGrafter"/>
</dbReference>
<keyword evidence="10" id="KW-0808">Transferase</keyword>
<organism evidence="10 11">
    <name type="scientific">Limimaricola soesokkakensis</name>
    <dbReference type="NCBI Taxonomy" id="1343159"/>
    <lineage>
        <taxon>Bacteria</taxon>
        <taxon>Pseudomonadati</taxon>
        <taxon>Pseudomonadota</taxon>
        <taxon>Alphaproteobacteria</taxon>
        <taxon>Rhodobacterales</taxon>
        <taxon>Paracoccaceae</taxon>
        <taxon>Limimaricola</taxon>
    </lineage>
</organism>
<evidence type="ECO:0000256" key="1">
    <source>
        <dbReference type="ARBA" id="ARBA00004651"/>
    </source>
</evidence>
<evidence type="ECO:0000256" key="6">
    <source>
        <dbReference type="ARBA" id="ARBA00023136"/>
    </source>
</evidence>
<evidence type="ECO:0000256" key="4">
    <source>
        <dbReference type="ARBA" id="ARBA00022692"/>
    </source>
</evidence>
<keyword evidence="4 7" id="KW-0812">Transmembrane</keyword>
<dbReference type="OrthoDB" id="9814956at2"/>